<accession>A0ACD4NMC5</accession>
<evidence type="ECO:0000313" key="2">
    <source>
        <dbReference type="Proteomes" id="UP001163223"/>
    </source>
</evidence>
<sequence>MADTPRSLYAVALRNTHAMETQGLRQMESQVKGLEHYPDYERLLREHITVTKAQVQRLESAMIDLGESTSSLKEAVTNTVGKIGAAVHALAQDETLKNLYAGYAYQYEQVAAYRSLIVFAKGAGQTAHTAGFQLAIDEERRAAEAVDRLIEEVTQKYIARTLQGKKADS</sequence>
<protein>
    <submittedName>
        <fullName evidence="1">DUF892 family protein</fullName>
    </submittedName>
</protein>
<gene>
    <name evidence="1" type="ORF">OXU80_24040</name>
</gene>
<organism evidence="1 2">
    <name type="scientific">Antarcticirhabdus aurantiaca</name>
    <dbReference type="NCBI Taxonomy" id="2606717"/>
    <lineage>
        <taxon>Bacteria</taxon>
        <taxon>Pseudomonadati</taxon>
        <taxon>Pseudomonadota</taxon>
        <taxon>Alphaproteobacteria</taxon>
        <taxon>Hyphomicrobiales</taxon>
        <taxon>Aurantimonadaceae</taxon>
        <taxon>Antarcticirhabdus</taxon>
    </lineage>
</organism>
<dbReference type="EMBL" id="CP113520">
    <property type="protein sequence ID" value="WAJ27878.1"/>
    <property type="molecule type" value="Genomic_DNA"/>
</dbReference>
<dbReference type="Proteomes" id="UP001163223">
    <property type="component" value="Chromosome"/>
</dbReference>
<proteinExistence type="predicted"/>
<reference evidence="1" key="1">
    <citation type="submission" date="2022-11" db="EMBL/GenBank/DDBJ databases">
        <title>beta-Carotene-producing bacterium, Jeongeuplla avenae sp. nov., alleviates the salt stress of Arabidopsis seedlings.</title>
        <authorList>
            <person name="Jiang L."/>
            <person name="Lee J."/>
        </authorList>
    </citation>
    <scope>NUCLEOTIDE SEQUENCE</scope>
    <source>
        <strain evidence="1">DY_R2A_6</strain>
    </source>
</reference>
<evidence type="ECO:0000313" key="1">
    <source>
        <dbReference type="EMBL" id="WAJ27878.1"/>
    </source>
</evidence>
<name>A0ACD4NMC5_9HYPH</name>
<keyword evidence="2" id="KW-1185">Reference proteome</keyword>